<gene>
    <name evidence="2" type="ORF">A3A03_03695</name>
</gene>
<feature type="transmembrane region" description="Helical" evidence="1">
    <location>
        <begin position="68"/>
        <end position="86"/>
    </location>
</feature>
<dbReference type="Proteomes" id="UP000176629">
    <property type="component" value="Unassembled WGS sequence"/>
</dbReference>
<keyword evidence="1" id="KW-1133">Transmembrane helix</keyword>
<accession>A0A1F6XIV3</accession>
<dbReference type="STRING" id="1801773.A3A03_03695"/>
<keyword evidence="1" id="KW-0812">Transmembrane</keyword>
<organism evidence="2 3">
    <name type="scientific">Candidatus Nomurabacteria bacterium RIFCSPLOWO2_01_FULL_40_18</name>
    <dbReference type="NCBI Taxonomy" id="1801773"/>
    <lineage>
        <taxon>Bacteria</taxon>
        <taxon>Candidatus Nomuraibacteriota</taxon>
    </lineage>
</organism>
<reference evidence="2 3" key="1">
    <citation type="journal article" date="2016" name="Nat. Commun.">
        <title>Thousands of microbial genomes shed light on interconnected biogeochemical processes in an aquifer system.</title>
        <authorList>
            <person name="Anantharaman K."/>
            <person name="Brown C.T."/>
            <person name="Hug L.A."/>
            <person name="Sharon I."/>
            <person name="Castelle C.J."/>
            <person name="Probst A.J."/>
            <person name="Thomas B.C."/>
            <person name="Singh A."/>
            <person name="Wilkins M.J."/>
            <person name="Karaoz U."/>
            <person name="Brodie E.L."/>
            <person name="Williams K.H."/>
            <person name="Hubbard S.S."/>
            <person name="Banfield J.F."/>
        </authorList>
    </citation>
    <scope>NUCLEOTIDE SEQUENCE [LARGE SCALE GENOMIC DNA]</scope>
</reference>
<comment type="caution">
    <text evidence="2">The sequence shown here is derived from an EMBL/GenBank/DDBJ whole genome shotgun (WGS) entry which is preliminary data.</text>
</comment>
<evidence type="ECO:0000313" key="2">
    <source>
        <dbReference type="EMBL" id="OGI93942.1"/>
    </source>
</evidence>
<dbReference type="EMBL" id="MFUX01000035">
    <property type="protein sequence ID" value="OGI93942.1"/>
    <property type="molecule type" value="Genomic_DNA"/>
</dbReference>
<name>A0A1F6XIV3_9BACT</name>
<dbReference type="AlphaFoldDB" id="A0A1F6XIV3"/>
<proteinExistence type="predicted"/>
<protein>
    <submittedName>
        <fullName evidence="2">Uncharacterized protein</fullName>
    </submittedName>
</protein>
<evidence type="ECO:0000256" key="1">
    <source>
        <dbReference type="SAM" id="Phobius"/>
    </source>
</evidence>
<sequence>MNLRKIKFFLGILFLLIYLSIGVFGLFKFNHVTEMPMPNCPYAQNSFSLCKNSFDHVNNWRQFSNTTFPSLFIFSLLILGIVLYLFGRQNFLNQKQYFYKWKYYLYDKKLQTYPNRIIRWLSLFENSPSLSYARHS</sequence>
<evidence type="ECO:0000313" key="3">
    <source>
        <dbReference type="Proteomes" id="UP000176629"/>
    </source>
</evidence>
<keyword evidence="1" id="KW-0472">Membrane</keyword>
<feature type="transmembrane region" description="Helical" evidence="1">
    <location>
        <begin position="7"/>
        <end position="27"/>
    </location>
</feature>